<dbReference type="PANTHER" id="PTHR13696">
    <property type="entry name" value="P-LOOP CONTAINING NUCLEOSIDE TRIPHOSPHATE HYDROLASE"/>
    <property type="match status" value="1"/>
</dbReference>
<evidence type="ECO:0000313" key="3">
    <source>
        <dbReference type="Proteomes" id="UP000002482"/>
    </source>
</evidence>
<dbReference type="AlphaFoldDB" id="F0Q3N1"/>
<name>F0Q3N1_PARA1</name>
<evidence type="ECO:0000259" key="1">
    <source>
        <dbReference type="Pfam" id="PF13614"/>
    </source>
</evidence>
<dbReference type="EMBL" id="CP002521">
    <property type="protein sequence ID" value="ADX44273.1"/>
    <property type="molecule type" value="Genomic_DNA"/>
</dbReference>
<dbReference type="SUPFAM" id="SSF52540">
    <property type="entry name" value="P-loop containing nucleoside triphosphate hydrolases"/>
    <property type="match status" value="1"/>
</dbReference>
<feature type="domain" description="AAA" evidence="1">
    <location>
        <begin position="7"/>
        <end position="194"/>
    </location>
</feature>
<sequence length="339" mass="37233">MTSVPTLTFFNNKGGVGKTTLVYHLSWMFAELGVRTLVVDCDHQANLTAAFVDEAALSDLWNPARAGHCVSTIYDAVRPLARAEDFSPPKTIAIDPKLQLIAGDMGLSAFEDQLSEQWTQALLGNEDAREHAMLVLSAFWRMAQAKASEMNADLVMFDVAPNQGAINQSVLIGTDHVVVPLAADWLSLQGLRNLGPALLRWRMGWKDRTLRIGDALGPLPSGEIRPAGYIVVQQQKTLSRPVQAYESLLDRIPGDYRQYLLQEKDGGTLPDIKSDPYCLALLRPYHGLMMLSQEARKPVFKLRSADGAIGSHAAAVTRAYQDFHTLALKILSRIGITPA</sequence>
<dbReference type="InterPro" id="IPR027417">
    <property type="entry name" value="P-loop_NTPase"/>
</dbReference>
<gene>
    <name evidence="2" type="ordered locus">Acav_0350</name>
</gene>
<dbReference type="CDD" id="cd02042">
    <property type="entry name" value="ParAB_family"/>
    <property type="match status" value="1"/>
</dbReference>
<accession>F0Q3N1</accession>
<protein>
    <submittedName>
        <fullName evidence="2">Cobyrinic acid ac-diamide synthase</fullName>
    </submittedName>
</protein>
<dbReference type="GeneID" id="34238704"/>
<reference evidence="2" key="1">
    <citation type="submission" date="2011-02" db="EMBL/GenBank/DDBJ databases">
        <title>Complete sequence of Acidovorax avenae subsp. avenae ATCC 19860.</title>
        <authorList>
            <consortium name="US DOE Joint Genome Institute"/>
            <person name="Lucas S."/>
            <person name="Copeland A."/>
            <person name="Lapidus A."/>
            <person name="Cheng J.-F."/>
            <person name="Goodwin L."/>
            <person name="Pitluck S."/>
            <person name="Chertkov O."/>
            <person name="Held B."/>
            <person name="Detter J.C."/>
            <person name="Han C."/>
            <person name="Tapia R."/>
            <person name="Land M."/>
            <person name="Hauser L."/>
            <person name="Kyrpides N."/>
            <person name="Ivanova N."/>
            <person name="Ovchinnikova G."/>
            <person name="Pagani I."/>
            <person name="Gordon S."/>
            <person name="Woyke T."/>
        </authorList>
    </citation>
    <scope>NUCLEOTIDE SEQUENCE</scope>
    <source>
        <strain evidence="2">ATCC 19860</strain>
    </source>
</reference>
<organism evidence="2 3">
    <name type="scientific">Paracidovorax avenae (strain ATCC 19860 / DSM 7227 / CCUG 15838 / JCM 20985 / LMG 2117 / NCPPB 1011)</name>
    <name type="common">Acidovorax avenae</name>
    <dbReference type="NCBI Taxonomy" id="643561"/>
    <lineage>
        <taxon>Bacteria</taxon>
        <taxon>Pseudomonadati</taxon>
        <taxon>Pseudomonadota</taxon>
        <taxon>Betaproteobacteria</taxon>
        <taxon>Burkholderiales</taxon>
        <taxon>Comamonadaceae</taxon>
        <taxon>Paracidovorax</taxon>
    </lineage>
</organism>
<dbReference type="InterPro" id="IPR050678">
    <property type="entry name" value="DNA_Partitioning_ATPase"/>
</dbReference>
<dbReference type="InterPro" id="IPR025669">
    <property type="entry name" value="AAA_dom"/>
</dbReference>
<proteinExistence type="predicted"/>
<dbReference type="PANTHER" id="PTHR13696:SF99">
    <property type="entry name" value="COBYRINIC ACID AC-DIAMIDE SYNTHASE"/>
    <property type="match status" value="1"/>
</dbReference>
<dbReference type="KEGG" id="aaa:Acav_0350"/>
<dbReference type="Pfam" id="PF13614">
    <property type="entry name" value="AAA_31"/>
    <property type="match status" value="1"/>
</dbReference>
<dbReference type="Gene3D" id="3.40.50.300">
    <property type="entry name" value="P-loop containing nucleotide triphosphate hydrolases"/>
    <property type="match status" value="1"/>
</dbReference>
<keyword evidence="3" id="KW-1185">Reference proteome</keyword>
<evidence type="ECO:0000313" key="2">
    <source>
        <dbReference type="EMBL" id="ADX44273.1"/>
    </source>
</evidence>
<dbReference type="Proteomes" id="UP000002482">
    <property type="component" value="Chromosome"/>
</dbReference>
<dbReference type="RefSeq" id="WP_013592858.1">
    <property type="nucleotide sequence ID" value="NC_015138.1"/>
</dbReference>
<dbReference type="OrthoDB" id="9785810at2"/>
<dbReference type="HOGENOM" id="CLU_037612_2_0_4"/>